<keyword evidence="2" id="KW-1185">Reference proteome</keyword>
<dbReference type="Proteomes" id="UP000619078">
    <property type="component" value="Unassembled WGS sequence"/>
</dbReference>
<gene>
    <name evidence="1" type="ORF">IDJ76_07835</name>
</gene>
<reference evidence="1" key="1">
    <citation type="submission" date="2020-09" db="EMBL/GenBank/DDBJ databases">
        <title>Novel species of Mucilaginibacter isolated from a glacier on the Tibetan Plateau.</title>
        <authorList>
            <person name="Liu Q."/>
            <person name="Xin Y.-H."/>
        </authorList>
    </citation>
    <scope>NUCLEOTIDE SEQUENCE</scope>
    <source>
        <strain evidence="1">ZB1P21</strain>
    </source>
</reference>
<proteinExistence type="predicted"/>
<name>A0A926NPG9_9SPHI</name>
<dbReference type="AlphaFoldDB" id="A0A926NPG9"/>
<dbReference type="RefSeq" id="WP_191162494.1">
    <property type="nucleotide sequence ID" value="NZ_JACWMX010000003.1"/>
</dbReference>
<evidence type="ECO:0000313" key="2">
    <source>
        <dbReference type="Proteomes" id="UP000619078"/>
    </source>
</evidence>
<organism evidence="1 2">
    <name type="scientific">Mucilaginibacter glaciei</name>
    <dbReference type="NCBI Taxonomy" id="2772109"/>
    <lineage>
        <taxon>Bacteria</taxon>
        <taxon>Pseudomonadati</taxon>
        <taxon>Bacteroidota</taxon>
        <taxon>Sphingobacteriia</taxon>
        <taxon>Sphingobacteriales</taxon>
        <taxon>Sphingobacteriaceae</taxon>
        <taxon>Mucilaginibacter</taxon>
    </lineage>
</organism>
<comment type="caution">
    <text evidence="1">The sequence shown here is derived from an EMBL/GenBank/DDBJ whole genome shotgun (WGS) entry which is preliminary data.</text>
</comment>
<dbReference type="EMBL" id="JACWMX010000003">
    <property type="protein sequence ID" value="MBD1393003.1"/>
    <property type="molecule type" value="Genomic_DNA"/>
</dbReference>
<sequence length="139" mass="16416">MENVTEMSDRAEQYYISTKRWVSDLEFFQIETDFLCHLEQDYFIRLFDPTDVAKLKNVGNKIMKLQLDMKEAHMQCSMQLDRLSLIAENEATEDISYLAIENNTLSNLISMLTTEYYDVKKEMFKLAEGVMRENKFLLA</sequence>
<evidence type="ECO:0000313" key="1">
    <source>
        <dbReference type="EMBL" id="MBD1393003.1"/>
    </source>
</evidence>
<protein>
    <submittedName>
        <fullName evidence="1">Uncharacterized protein</fullName>
    </submittedName>
</protein>
<accession>A0A926NPG9</accession>